<dbReference type="PANTHER" id="PTHR38663:SF1">
    <property type="entry name" value="L-ORNITHINE N(5)-MONOOXYGENASE"/>
    <property type="match status" value="1"/>
</dbReference>
<dbReference type="STRING" id="1764295.A0A5B8MMB3"/>
<keyword evidence="3" id="KW-1185">Reference proteome</keyword>
<dbReference type="InterPro" id="IPR007052">
    <property type="entry name" value="CS_dom"/>
</dbReference>
<dbReference type="EMBL" id="CP031039">
    <property type="protein sequence ID" value="QDZ21676.1"/>
    <property type="molecule type" value="Genomic_DNA"/>
</dbReference>
<dbReference type="Pfam" id="PF04969">
    <property type="entry name" value="CS"/>
    <property type="match status" value="1"/>
</dbReference>
<protein>
    <recommendedName>
        <fullName evidence="1">CS domain-containing protein</fullName>
    </recommendedName>
</protein>
<dbReference type="SUPFAM" id="SSF49764">
    <property type="entry name" value="HSP20-like chaperones"/>
    <property type="match status" value="1"/>
</dbReference>
<dbReference type="InterPro" id="IPR036188">
    <property type="entry name" value="FAD/NAD-bd_sf"/>
</dbReference>
<dbReference type="Proteomes" id="UP000316726">
    <property type="component" value="Chromosome 6"/>
</dbReference>
<evidence type="ECO:0000313" key="2">
    <source>
        <dbReference type="EMBL" id="QDZ21676.1"/>
    </source>
</evidence>
<accession>A0A5B8MMB3</accession>
<dbReference type="PROSITE" id="PS51203">
    <property type="entry name" value="CS"/>
    <property type="match status" value="1"/>
</dbReference>
<dbReference type="Gene3D" id="2.60.40.790">
    <property type="match status" value="1"/>
</dbReference>
<feature type="domain" description="CS" evidence="1">
    <location>
        <begin position="458"/>
        <end position="550"/>
    </location>
</feature>
<dbReference type="InterPro" id="IPR008978">
    <property type="entry name" value="HSP20-like_chaperone"/>
</dbReference>
<dbReference type="OrthoDB" id="546618at2759"/>
<dbReference type="SUPFAM" id="SSF51905">
    <property type="entry name" value="FAD/NAD(P)-binding domain"/>
    <property type="match status" value="1"/>
</dbReference>
<evidence type="ECO:0000259" key="1">
    <source>
        <dbReference type="PROSITE" id="PS51203"/>
    </source>
</evidence>
<proteinExistence type="predicted"/>
<dbReference type="PANTHER" id="PTHR38663">
    <property type="match status" value="1"/>
</dbReference>
<evidence type="ECO:0000313" key="3">
    <source>
        <dbReference type="Proteomes" id="UP000316726"/>
    </source>
</evidence>
<dbReference type="Gene3D" id="3.50.50.60">
    <property type="entry name" value="FAD/NAD(P)-binding domain"/>
    <property type="match status" value="1"/>
</dbReference>
<name>A0A5B8MMB3_9CHLO</name>
<reference evidence="2 3" key="1">
    <citation type="submission" date="2018-07" db="EMBL/GenBank/DDBJ databases">
        <title>The complete nuclear genome of the prasinophyte Chloropicon primus (CCMP1205).</title>
        <authorList>
            <person name="Pombert J.-F."/>
            <person name="Otis C."/>
            <person name="Turmel M."/>
            <person name="Lemieux C."/>
        </authorList>
    </citation>
    <scope>NUCLEOTIDE SEQUENCE [LARGE SCALE GENOMIC DNA]</scope>
    <source>
        <strain evidence="2 3">CCMP1205</strain>
    </source>
</reference>
<organism evidence="2 3">
    <name type="scientific">Chloropicon primus</name>
    <dbReference type="NCBI Taxonomy" id="1764295"/>
    <lineage>
        <taxon>Eukaryota</taxon>
        <taxon>Viridiplantae</taxon>
        <taxon>Chlorophyta</taxon>
        <taxon>Chloropicophyceae</taxon>
        <taxon>Chloropicales</taxon>
        <taxon>Chloropicaceae</taxon>
        <taxon>Chloropicon</taxon>
    </lineage>
</organism>
<gene>
    <name evidence="2" type="ORF">A3770_06p41940</name>
</gene>
<dbReference type="AlphaFoldDB" id="A0A5B8MMB3"/>
<dbReference type="CDD" id="cd06463">
    <property type="entry name" value="p23_like"/>
    <property type="match status" value="1"/>
</dbReference>
<sequence>MESEPARRTTRMACSAIDSTKLERWIASKAAAGDDAFASEPLVEAVEGFVRCPSLEALGKFLDSRARRFARKGLRVVDARLESVSVVPHGDGPAALEGGLARLDLEAEPSRAGKGALVRVKLSDGSTLLASQVVVADTGTCAGRANVPAFVGRIGMASCASGGGAGWHEAIAYAESDLDLSKSSDYSGKTICIVGGGITSVHLADKALHELGVARIHLISRGKMDGVKKFDVDVGWLGKKNMKAFLEEMGPWERLRACRHSAGKSTLSPRAKGTLDRLLQEPAFALLTETVVSTAAWRENKWTIQVNNSCDAISCDQIWVACGRSFDCLSELVVQDLQEVSKARICGAYPLLDSATLAWPGIPNVMFMGTTAALALGPSAKYPSGFRAASEKIARALENPSAPASPLDFEDFVSSGELLCEGEGPNNGRWDESAKPSMLEESPIKQRLCNSSQGLEKCTIESYTWSDSDFEIDIYVKLNEPVEKEDVLVDIGDQALEVLAETKGRIYYLNLEKLYKPVQVKKSTYRVFEKKGKIVVRLTKCDNHEWKFLKG</sequence>